<comment type="caution">
    <text evidence="2">The sequence shown here is derived from an EMBL/GenBank/DDBJ whole genome shotgun (WGS) entry which is preliminary data.</text>
</comment>
<reference evidence="2" key="1">
    <citation type="journal article" date="2021" name="ISME J.">
        <title>Genomic evolution of the class Acidithiobacillia: deep-branching Proteobacteria living in extreme acidic conditions.</title>
        <authorList>
            <person name="Moya-Beltran A."/>
            <person name="Beard S."/>
            <person name="Rojas-Villalobos C."/>
            <person name="Issotta F."/>
            <person name="Gallardo Y."/>
            <person name="Ulloa R."/>
            <person name="Giaveno A."/>
            <person name="Degli Esposti M."/>
            <person name="Johnson D.B."/>
            <person name="Quatrini R."/>
        </authorList>
    </citation>
    <scope>NUCLEOTIDE SEQUENCE</scope>
    <source>
        <strain evidence="2">VAN18-1</strain>
    </source>
</reference>
<name>A0AAE2YR74_9PROT</name>
<evidence type="ECO:0000256" key="1">
    <source>
        <dbReference type="SAM" id="MobiDB-lite"/>
    </source>
</evidence>
<gene>
    <name evidence="2" type="ORF">HFQ13_09635</name>
</gene>
<dbReference type="EMBL" id="JAAXYO010000149">
    <property type="protein sequence ID" value="MBU2788453.1"/>
    <property type="molecule type" value="Genomic_DNA"/>
</dbReference>
<accession>A0AAE2YR74</accession>
<sequence>MLNGLESLELEASGNGDTVMPSSPGTVEGILAQAEAAGYPDSALKTLRSHAELVKRTAMIAKIDVNTEAQYVYEHLPELRRTRAATERELAAKGSAEERKTRLERAARLEDQANKLTAPSANDREKARALATELSIRLASQLRNIQVSTPDVDPAGLQLFERTFHDHAQGVAAQTGASKAQAQHAARLAFLQAMTETDTTPDDPTGLHAAIVRYRKNTTQDFGAEPGHLHDVPLSEVSENATGITPDRLSRMAEREEHDRAAEVVRLSRALTLAAATELNLRQYAIFQVMAENTHLFDWKIENDRLLFQKREGSEKGENIASLVMDQVGGFSGKGAAYRAVHVTLDRLGEALQKYGRNVAIEDIPSGKRTQALDRLTTSREQVMEAARSERIPTRRQHQAREDVEME</sequence>
<dbReference type="AlphaFoldDB" id="A0AAE2YR74"/>
<evidence type="ECO:0000313" key="3">
    <source>
        <dbReference type="Proteomes" id="UP001197378"/>
    </source>
</evidence>
<protein>
    <submittedName>
        <fullName evidence="2">Uncharacterized protein</fullName>
    </submittedName>
</protein>
<dbReference type="Proteomes" id="UP001197378">
    <property type="component" value="Unassembled WGS sequence"/>
</dbReference>
<feature type="region of interest" description="Disordered" evidence="1">
    <location>
        <begin position="374"/>
        <end position="407"/>
    </location>
</feature>
<organism evidence="2 3">
    <name type="scientific">Igneacidithiobacillus copahuensis</name>
    <dbReference type="NCBI Taxonomy" id="2724909"/>
    <lineage>
        <taxon>Bacteria</taxon>
        <taxon>Pseudomonadati</taxon>
        <taxon>Pseudomonadota</taxon>
        <taxon>Acidithiobacillia</taxon>
        <taxon>Acidithiobacillales</taxon>
        <taxon>Acidithiobacillaceae</taxon>
        <taxon>Igneacidithiobacillus</taxon>
    </lineage>
</organism>
<keyword evidence="3" id="KW-1185">Reference proteome</keyword>
<evidence type="ECO:0000313" key="2">
    <source>
        <dbReference type="EMBL" id="MBU2788453.1"/>
    </source>
</evidence>
<dbReference type="RefSeq" id="WP_215885643.1">
    <property type="nucleotide sequence ID" value="NZ_JAAXYO010000149.1"/>
</dbReference>
<feature type="compositionally biased region" description="Basic and acidic residues" evidence="1">
    <location>
        <begin position="387"/>
        <end position="407"/>
    </location>
</feature>
<proteinExistence type="predicted"/>